<dbReference type="OrthoDB" id="853871at2"/>
<dbReference type="Proteomes" id="UP000004095">
    <property type="component" value="Unassembled WGS sequence"/>
</dbReference>
<dbReference type="RefSeq" id="WP_002698408.1">
    <property type="nucleotide sequence ID" value="NZ_AAWS01000017.1"/>
</dbReference>
<proteinExistence type="predicted"/>
<sequence length="59" mass="7490">MDFEEFLKNKKIDENLFKEKEHARWQEWKTLFEQMHPNSFTAQKKFLINDIRRKYLLKE</sequence>
<name>A1ZN39_MICM2</name>
<dbReference type="AlphaFoldDB" id="A1ZN39"/>
<accession>A1ZN39</accession>
<evidence type="ECO:0000313" key="2">
    <source>
        <dbReference type="Proteomes" id="UP000004095"/>
    </source>
</evidence>
<reference evidence="1 2" key="1">
    <citation type="submission" date="2007-01" db="EMBL/GenBank/DDBJ databases">
        <authorList>
            <person name="Haygood M."/>
            <person name="Podell S."/>
            <person name="Anderson C."/>
            <person name="Hopkinson B."/>
            <person name="Roe K."/>
            <person name="Barbeau K."/>
            <person name="Gaasterland T."/>
            <person name="Ferriera S."/>
            <person name="Johnson J."/>
            <person name="Kravitz S."/>
            <person name="Beeson K."/>
            <person name="Sutton G."/>
            <person name="Rogers Y.-H."/>
            <person name="Friedman R."/>
            <person name="Frazier M."/>
            <person name="Venter J.C."/>
        </authorList>
    </citation>
    <scope>NUCLEOTIDE SEQUENCE [LARGE SCALE GENOMIC DNA]</scope>
    <source>
        <strain evidence="1 2">ATCC 23134</strain>
    </source>
</reference>
<gene>
    <name evidence="1" type="ORF">M23134_03481</name>
</gene>
<dbReference type="eggNOG" id="ENOG5033BC6">
    <property type="taxonomic scope" value="Bacteria"/>
</dbReference>
<keyword evidence="2" id="KW-1185">Reference proteome</keyword>
<evidence type="ECO:0000313" key="1">
    <source>
        <dbReference type="EMBL" id="EAY28220.1"/>
    </source>
</evidence>
<dbReference type="EMBL" id="AAWS01000017">
    <property type="protein sequence ID" value="EAY28220.1"/>
    <property type="molecule type" value="Genomic_DNA"/>
</dbReference>
<comment type="caution">
    <text evidence="1">The sequence shown here is derived from an EMBL/GenBank/DDBJ whole genome shotgun (WGS) entry which is preliminary data.</text>
</comment>
<organism evidence="1 2">
    <name type="scientific">Microscilla marina ATCC 23134</name>
    <dbReference type="NCBI Taxonomy" id="313606"/>
    <lineage>
        <taxon>Bacteria</taxon>
        <taxon>Pseudomonadati</taxon>
        <taxon>Bacteroidota</taxon>
        <taxon>Cytophagia</taxon>
        <taxon>Cytophagales</taxon>
        <taxon>Microscillaceae</taxon>
        <taxon>Microscilla</taxon>
    </lineage>
</organism>
<protein>
    <submittedName>
        <fullName evidence="1">Uncharacterized protein</fullName>
    </submittedName>
</protein>